<keyword evidence="5" id="KW-0410">Iron transport</keyword>
<dbReference type="InterPro" id="IPR039426">
    <property type="entry name" value="TonB-dep_rcpt-like"/>
</dbReference>
<dbReference type="InterPro" id="IPR036942">
    <property type="entry name" value="Beta-barrel_TonB_sf"/>
</dbReference>
<dbReference type="Pfam" id="PF07715">
    <property type="entry name" value="Plug"/>
    <property type="match status" value="1"/>
</dbReference>
<evidence type="ECO:0000256" key="6">
    <source>
        <dbReference type="ARBA" id="ARBA00022692"/>
    </source>
</evidence>
<name>A0ABY6JHE8_9ENTR</name>
<evidence type="ECO:0000256" key="4">
    <source>
        <dbReference type="ARBA" id="ARBA00022452"/>
    </source>
</evidence>
<evidence type="ECO:0000256" key="2">
    <source>
        <dbReference type="ARBA" id="ARBA00009810"/>
    </source>
</evidence>
<keyword evidence="3 14" id="KW-0813">Transport</keyword>
<evidence type="ECO:0000256" key="18">
    <source>
        <dbReference type="SAM" id="SignalP"/>
    </source>
</evidence>
<keyword evidence="13 14" id="KW-0998">Cell outer membrane</keyword>
<evidence type="ECO:0000256" key="10">
    <source>
        <dbReference type="ARBA" id="ARBA00023077"/>
    </source>
</evidence>
<evidence type="ECO:0000256" key="8">
    <source>
        <dbReference type="ARBA" id="ARBA00023004"/>
    </source>
</evidence>
<dbReference type="PROSITE" id="PS01156">
    <property type="entry name" value="TONB_DEPENDENT_REC_2"/>
    <property type="match status" value="1"/>
</dbReference>
<dbReference type="CDD" id="cd01347">
    <property type="entry name" value="ligand_gated_channel"/>
    <property type="match status" value="1"/>
</dbReference>
<dbReference type="PROSITE" id="PS00430">
    <property type="entry name" value="TONB_DEPENDENT_REC_1"/>
    <property type="match status" value="1"/>
</dbReference>
<organism evidence="21 22">
    <name type="scientific">Siccibacter colletis</name>
    <dbReference type="NCBI Taxonomy" id="1505757"/>
    <lineage>
        <taxon>Bacteria</taxon>
        <taxon>Pseudomonadati</taxon>
        <taxon>Pseudomonadota</taxon>
        <taxon>Gammaproteobacteria</taxon>
        <taxon>Enterobacterales</taxon>
        <taxon>Enterobacteriaceae</taxon>
        <taxon>Siccibacter</taxon>
    </lineage>
</organism>
<feature type="chain" id="PRO_5046683053" evidence="18">
    <location>
        <begin position="30"/>
        <end position="727"/>
    </location>
</feature>
<protein>
    <submittedName>
        <fullName evidence="21">TonB-dependent siderophore receptor</fullName>
    </submittedName>
</protein>
<dbReference type="Proteomes" id="UP001156318">
    <property type="component" value="Chromosome"/>
</dbReference>
<dbReference type="PANTHER" id="PTHR32552">
    <property type="entry name" value="FERRICHROME IRON RECEPTOR-RELATED"/>
    <property type="match status" value="1"/>
</dbReference>
<sequence>MISLPLNRPGARPRLLALAVSLAVAPAWAAETKPDDTITVTASPDAAFRAGGDELVPAYLDGQVANGGRLGGLGEQDAKNVPFNVIGYTAKMIEDTQANTLSDVLRYDAGVQPVRSYGNFGESYRIRGFLLDGDDISFGGLYGVLPRQIVSSQLAERIEVIKGSNAFLNGVTPGGSGVGGAINIEPKRAGSVPLNRVTVDYAQRGQVGGAIDSGRRFGENDRFGVRVNLLHREGESMVHEQKERISLASIGLDYKGDSFRSSLDAGWQKITSSYGRISVGLGQATQAPEVPENRTNYSQPWVNTNMSSRFAALRGEYDFAPDWTWYAGLGGANTDERGISGSATLLNNEGDSQIRRMDSHYIADSVSGMTGVRGKFETGFVGHSINLGYSGVYRKAGSSYTMSAFVPGSNIYNPSVLAYPSEDAFSGGNMGDPHYTSRTRSTGTSLSDTLSMFDDRLLITAGLRRQKVEIHNYDYQGVEKPADTFSATKVTPVYGVVVKPWDNVSLYANHIEALQPGPTASSKATNAGQVMGAIRTKQNEVGVKLDYGRIGGSLALFEIEKPVGMMDSNNYYGIYGEQRNRGMELNVFGEPVYGVRLMGSAQWLAPELTKTQGGANDGNDAPGVPRYQLRLGGEWDVPALENVTLNAAVLRNGSQYANASNSVKLDAWTRLDLGARYSMKVNEQTLTWRATVENVTDEKYWASVDDSGTYLTQGDPRTLKLSMSVDF</sequence>
<keyword evidence="12 21" id="KW-0675">Receptor</keyword>
<evidence type="ECO:0000256" key="5">
    <source>
        <dbReference type="ARBA" id="ARBA00022496"/>
    </source>
</evidence>
<feature type="domain" description="TonB-dependent receptor-like beta-barrel" evidence="19">
    <location>
        <begin position="258"/>
        <end position="695"/>
    </location>
</feature>
<evidence type="ECO:0000313" key="21">
    <source>
        <dbReference type="EMBL" id="UYU33265.1"/>
    </source>
</evidence>
<accession>A0ABY6JHE8</accession>
<feature type="short sequence motif" description="TonB C-terminal box" evidence="16">
    <location>
        <begin position="710"/>
        <end position="727"/>
    </location>
</feature>
<comment type="similarity">
    <text evidence="2 14 17">Belongs to the TonB-dependent receptor family.</text>
</comment>
<proteinExistence type="inferred from homology"/>
<dbReference type="InterPro" id="IPR010917">
    <property type="entry name" value="TonB_rcpt_CS"/>
</dbReference>
<dbReference type="SUPFAM" id="SSF56935">
    <property type="entry name" value="Porins"/>
    <property type="match status" value="1"/>
</dbReference>
<dbReference type="Gene3D" id="2.40.170.20">
    <property type="entry name" value="TonB-dependent receptor, beta-barrel domain"/>
    <property type="match status" value="1"/>
</dbReference>
<dbReference type="EMBL" id="CP074352">
    <property type="protein sequence ID" value="UYU33265.1"/>
    <property type="molecule type" value="Genomic_DNA"/>
</dbReference>
<evidence type="ECO:0000313" key="22">
    <source>
        <dbReference type="Proteomes" id="UP001156318"/>
    </source>
</evidence>
<evidence type="ECO:0000259" key="19">
    <source>
        <dbReference type="Pfam" id="PF00593"/>
    </source>
</evidence>
<keyword evidence="8" id="KW-0408">Iron</keyword>
<evidence type="ECO:0000256" key="9">
    <source>
        <dbReference type="ARBA" id="ARBA00023065"/>
    </source>
</evidence>
<dbReference type="Pfam" id="PF00593">
    <property type="entry name" value="TonB_dep_Rec_b-barrel"/>
    <property type="match status" value="1"/>
</dbReference>
<evidence type="ECO:0000256" key="15">
    <source>
        <dbReference type="PROSITE-ProRule" id="PRU10143"/>
    </source>
</evidence>
<evidence type="ECO:0000256" key="1">
    <source>
        <dbReference type="ARBA" id="ARBA00004571"/>
    </source>
</evidence>
<dbReference type="InterPro" id="IPR010916">
    <property type="entry name" value="TonB_box_CS"/>
</dbReference>
<keyword evidence="4 14" id="KW-1134">Transmembrane beta strand</keyword>
<keyword evidence="9" id="KW-0406">Ion transport</keyword>
<keyword evidence="11 14" id="KW-0472">Membrane</keyword>
<dbReference type="RefSeq" id="WP_264385842.1">
    <property type="nucleotide sequence ID" value="NZ_CP074352.1"/>
</dbReference>
<dbReference type="NCBIfam" id="TIGR01783">
    <property type="entry name" value="TonB-siderophor"/>
    <property type="match status" value="1"/>
</dbReference>
<evidence type="ECO:0000256" key="16">
    <source>
        <dbReference type="PROSITE-ProRule" id="PRU10144"/>
    </source>
</evidence>
<dbReference type="InterPro" id="IPR000531">
    <property type="entry name" value="Beta-barrel_TonB"/>
</dbReference>
<gene>
    <name evidence="21" type="ORF">KFZ77_07085</name>
</gene>
<evidence type="ECO:0000256" key="7">
    <source>
        <dbReference type="ARBA" id="ARBA00022729"/>
    </source>
</evidence>
<feature type="domain" description="TonB-dependent receptor plug" evidence="20">
    <location>
        <begin position="78"/>
        <end position="175"/>
    </location>
</feature>
<evidence type="ECO:0000256" key="11">
    <source>
        <dbReference type="ARBA" id="ARBA00023136"/>
    </source>
</evidence>
<reference evidence="21 22" key="1">
    <citation type="submission" date="2021-05" db="EMBL/GenBank/DDBJ databases">
        <title>Isolation, identification, and the growth promoting effects of Pantoea dispersa strain YSD J2 from the aboveground leaves of Cyperus esculentus L.Var. Sativus.</title>
        <authorList>
            <person name="Wang S."/>
            <person name="Tang X.M."/>
            <person name="Huang Y.N."/>
        </authorList>
    </citation>
    <scope>NUCLEOTIDE SEQUENCE [LARGE SCALE GENOMIC DNA]</scope>
    <source>
        <strain evidence="22">YSD YN2</strain>
    </source>
</reference>
<evidence type="ECO:0000256" key="12">
    <source>
        <dbReference type="ARBA" id="ARBA00023170"/>
    </source>
</evidence>
<feature type="signal peptide" evidence="18">
    <location>
        <begin position="1"/>
        <end position="29"/>
    </location>
</feature>
<comment type="subcellular location">
    <subcellularLocation>
        <location evidence="1 14">Cell outer membrane</location>
        <topology evidence="1 14">Multi-pass membrane protein</topology>
    </subcellularLocation>
</comment>
<dbReference type="Gene3D" id="2.170.130.10">
    <property type="entry name" value="TonB-dependent receptor, plug domain"/>
    <property type="match status" value="1"/>
</dbReference>
<keyword evidence="7 18" id="KW-0732">Signal</keyword>
<dbReference type="PROSITE" id="PS52016">
    <property type="entry name" value="TONB_DEPENDENT_REC_3"/>
    <property type="match status" value="1"/>
</dbReference>
<dbReference type="InterPro" id="IPR010105">
    <property type="entry name" value="TonB_sidphr_rcpt"/>
</dbReference>
<dbReference type="InterPro" id="IPR037066">
    <property type="entry name" value="Plug_dom_sf"/>
</dbReference>
<keyword evidence="6 14" id="KW-0812">Transmembrane</keyword>
<dbReference type="PANTHER" id="PTHR32552:SF82">
    <property type="entry name" value="FCUA PROTEIN"/>
    <property type="match status" value="1"/>
</dbReference>
<dbReference type="InterPro" id="IPR012910">
    <property type="entry name" value="Plug_dom"/>
</dbReference>
<evidence type="ECO:0000256" key="3">
    <source>
        <dbReference type="ARBA" id="ARBA00022448"/>
    </source>
</evidence>
<evidence type="ECO:0000259" key="20">
    <source>
        <dbReference type="Pfam" id="PF07715"/>
    </source>
</evidence>
<feature type="short sequence motif" description="TonB box" evidence="15">
    <location>
        <begin position="37"/>
        <end position="43"/>
    </location>
</feature>
<keyword evidence="22" id="KW-1185">Reference proteome</keyword>
<evidence type="ECO:0000256" key="13">
    <source>
        <dbReference type="ARBA" id="ARBA00023237"/>
    </source>
</evidence>
<keyword evidence="10 15" id="KW-0798">TonB box</keyword>
<evidence type="ECO:0000256" key="17">
    <source>
        <dbReference type="RuleBase" id="RU003357"/>
    </source>
</evidence>
<evidence type="ECO:0000256" key="14">
    <source>
        <dbReference type="PROSITE-ProRule" id="PRU01360"/>
    </source>
</evidence>